<evidence type="ECO:0000256" key="1">
    <source>
        <dbReference type="SAM" id="Phobius"/>
    </source>
</evidence>
<keyword evidence="1" id="KW-1133">Transmembrane helix</keyword>
<keyword evidence="3" id="KW-1185">Reference proteome</keyword>
<name>A0A4S4KZD1_9AGAM</name>
<keyword evidence="1" id="KW-0812">Transmembrane</keyword>
<feature type="transmembrane region" description="Helical" evidence="1">
    <location>
        <begin position="40"/>
        <end position="60"/>
    </location>
</feature>
<sequence>MLPAPVSSRHRQFRKPSTAGVAPRTVWSYRLHLLSARSRATNLAVLLLTASLALSLIVNIRHWLLGRTLDYDGQLRHSGNPSVLGTGRYGPVKSIEDTMDRSTELQKLDHLVVVVGHGVWLGNDAGEVLDEHSWVLERYPSGGGVQTRIEAFTAHIRKGAELAEADPKSLLVFSGGATQASTPISESVSYFSLAIALSLLVPPSSSSVLRPSSAHLTTYERTATEEYALDSFQNLLFSIARFRTVTNHYPKRMTVVGYAIKEDRFDELHRAALRWPAKNWHYVGIDMEDAQQHKQAIQGERTNGYLPYSYDLYGCHEMLLEKRRARNRHHHAHPYHIAAPEIAPLLEWCPGIDAAADSRGRLAFGPEKSKNVPIGKADSYSQVFDGPLPWDDL</sequence>
<dbReference type="AlphaFoldDB" id="A0A4S4KZD1"/>
<reference evidence="2 3" key="1">
    <citation type="submission" date="2019-02" db="EMBL/GenBank/DDBJ databases">
        <title>Genome sequencing of the rare red list fungi Phellinidium pouzarii.</title>
        <authorList>
            <person name="Buettner E."/>
            <person name="Kellner H."/>
        </authorList>
    </citation>
    <scope>NUCLEOTIDE SEQUENCE [LARGE SCALE GENOMIC DNA]</scope>
    <source>
        <strain evidence="2 3">DSM 108285</strain>
    </source>
</reference>
<evidence type="ECO:0000313" key="3">
    <source>
        <dbReference type="Proteomes" id="UP000308199"/>
    </source>
</evidence>
<dbReference type="InterPro" id="IPR055323">
    <property type="entry name" value="C57A10.07/YOR238W"/>
</dbReference>
<dbReference type="EMBL" id="SGPK01000357">
    <property type="protein sequence ID" value="THH04302.1"/>
    <property type="molecule type" value="Genomic_DNA"/>
</dbReference>
<dbReference type="PANTHER" id="PTHR28110">
    <property type="entry name" value="TRANSMEMBRANE PROTEIN"/>
    <property type="match status" value="1"/>
</dbReference>
<gene>
    <name evidence="2" type="ORF">EW145_g5625</name>
</gene>
<keyword evidence="1" id="KW-0472">Membrane</keyword>
<organism evidence="2 3">
    <name type="scientific">Phellinidium pouzarii</name>
    <dbReference type="NCBI Taxonomy" id="167371"/>
    <lineage>
        <taxon>Eukaryota</taxon>
        <taxon>Fungi</taxon>
        <taxon>Dikarya</taxon>
        <taxon>Basidiomycota</taxon>
        <taxon>Agaricomycotina</taxon>
        <taxon>Agaricomycetes</taxon>
        <taxon>Hymenochaetales</taxon>
        <taxon>Hymenochaetaceae</taxon>
        <taxon>Phellinidium</taxon>
    </lineage>
</organism>
<dbReference type="Proteomes" id="UP000308199">
    <property type="component" value="Unassembled WGS sequence"/>
</dbReference>
<protein>
    <recommendedName>
        <fullName evidence="4">DUF218 domain-containing protein</fullName>
    </recommendedName>
</protein>
<comment type="caution">
    <text evidence="2">The sequence shown here is derived from an EMBL/GenBank/DDBJ whole genome shotgun (WGS) entry which is preliminary data.</text>
</comment>
<proteinExistence type="predicted"/>
<accession>A0A4S4KZD1</accession>
<dbReference type="OrthoDB" id="4347at2759"/>
<dbReference type="GO" id="GO:0005737">
    <property type="term" value="C:cytoplasm"/>
    <property type="evidence" value="ECO:0007669"/>
    <property type="project" value="TreeGrafter"/>
</dbReference>
<evidence type="ECO:0000313" key="2">
    <source>
        <dbReference type="EMBL" id="THH04302.1"/>
    </source>
</evidence>
<dbReference type="PANTHER" id="PTHR28110:SF1">
    <property type="entry name" value="TRANSMEMBRANE PROTEIN"/>
    <property type="match status" value="1"/>
</dbReference>
<evidence type="ECO:0008006" key="4">
    <source>
        <dbReference type="Google" id="ProtNLM"/>
    </source>
</evidence>